<dbReference type="Pfam" id="PF01386">
    <property type="entry name" value="Ribosomal_L25p"/>
    <property type="match status" value="1"/>
</dbReference>
<dbReference type="Pfam" id="PF14693">
    <property type="entry name" value="Ribosomal_TL5_C"/>
    <property type="match status" value="1"/>
</dbReference>
<dbReference type="SUPFAM" id="SSF50715">
    <property type="entry name" value="Ribosomal protein L25-like"/>
    <property type="match status" value="1"/>
</dbReference>
<evidence type="ECO:0000259" key="6">
    <source>
        <dbReference type="Pfam" id="PF14693"/>
    </source>
</evidence>
<dbReference type="EMBL" id="VIRV01000016">
    <property type="protein sequence ID" value="MBY0759486.1"/>
    <property type="molecule type" value="Genomic_DNA"/>
</dbReference>
<dbReference type="GO" id="GO:0005840">
    <property type="term" value="C:ribosome"/>
    <property type="evidence" value="ECO:0007669"/>
    <property type="project" value="UniProtKB-KW"/>
</dbReference>
<proteinExistence type="predicted"/>
<dbReference type="PANTHER" id="PTHR33284:SF1">
    <property type="entry name" value="RIBOSOMAL PROTEIN L25_GLN-TRNA SYNTHETASE, ANTI-CODON-BINDING DOMAIN-CONTAINING PROTEIN"/>
    <property type="match status" value="1"/>
</dbReference>
<dbReference type="RefSeq" id="WP_221920082.1">
    <property type="nucleotide sequence ID" value="NZ_CP173660.1"/>
</dbReference>
<gene>
    <name evidence="7" type="ORF">FLB61_10375</name>
</gene>
<dbReference type="InterPro" id="IPR020057">
    <property type="entry name" value="Ribosomal_bL25_b-dom"/>
</dbReference>
<evidence type="ECO:0000259" key="5">
    <source>
        <dbReference type="Pfam" id="PF01386"/>
    </source>
</evidence>
<keyword evidence="1" id="KW-0699">rRNA-binding</keyword>
<organism evidence="7 8">
    <name type="scientific">Sellimonas caecigallum</name>
    <dbReference type="NCBI Taxonomy" id="2592333"/>
    <lineage>
        <taxon>Bacteria</taxon>
        <taxon>Bacillati</taxon>
        <taxon>Bacillota</taxon>
        <taxon>Clostridia</taxon>
        <taxon>Lachnospirales</taxon>
        <taxon>Lachnospiraceae</taxon>
        <taxon>Sellimonas</taxon>
    </lineage>
</organism>
<feature type="domain" description="Large ribosomal subunit protein bL25 beta" evidence="6">
    <location>
        <begin position="105"/>
        <end position="178"/>
    </location>
</feature>
<keyword evidence="3 7" id="KW-0689">Ribosomal protein</keyword>
<dbReference type="InterPro" id="IPR029751">
    <property type="entry name" value="Ribosomal_L25_dom"/>
</dbReference>
<evidence type="ECO:0000256" key="4">
    <source>
        <dbReference type="ARBA" id="ARBA00023274"/>
    </source>
</evidence>
<dbReference type="InterPro" id="IPR037121">
    <property type="entry name" value="Ribosomal_bL25_C"/>
</dbReference>
<sequence length="190" mass="21063">MNTLKAERRDMKTKAKKLRREGFVTGNVFGKNMPESIPLQILEADAARLVKTCKKGSKIILDVDGQKMNVLIKEIDFEPIKSRLQEIDFQTLVSGEKVHSVAEIVILNHDKVLGGVVEQTLEEISYKALPEALVEKVEIDGSSLKAGDTIKVSDLDISRNPDIEILTSPDTVVVTVEEVHTVPDTEEAEE</sequence>
<accession>A0ABS7L8R1</accession>
<dbReference type="Gene3D" id="2.170.120.20">
    <property type="entry name" value="Ribosomal protein L25, beta domain"/>
    <property type="match status" value="1"/>
</dbReference>
<dbReference type="InterPro" id="IPR020930">
    <property type="entry name" value="Ribosomal_uL5_bac-type"/>
</dbReference>
<reference evidence="7 8" key="1">
    <citation type="journal article" date="2020" name="New Microbes New Infect">
        <title>Sellimonas caecigallum sp. nov., description and genome sequence of a new member of the Sellimonas genus isolated from the cecum of feral chicken.</title>
        <authorList>
            <person name="Wongkuna S."/>
            <person name="Ghimire S."/>
            <person name="Antony L."/>
            <person name="Chankhamhaengdecha S."/>
            <person name="Janvilisri T."/>
            <person name="Scaria J."/>
        </authorList>
    </citation>
    <scope>NUCLEOTIDE SEQUENCE [LARGE SCALE GENOMIC DNA]</scope>
    <source>
        <strain evidence="7 8">SW451</strain>
    </source>
</reference>
<dbReference type="InterPro" id="IPR011035">
    <property type="entry name" value="Ribosomal_bL25/Gln-tRNA_synth"/>
</dbReference>
<keyword evidence="2" id="KW-0694">RNA-binding</keyword>
<evidence type="ECO:0000256" key="2">
    <source>
        <dbReference type="ARBA" id="ARBA00022884"/>
    </source>
</evidence>
<comment type="caution">
    <text evidence="7">The sequence shown here is derived from an EMBL/GenBank/DDBJ whole genome shotgun (WGS) entry which is preliminary data.</text>
</comment>
<dbReference type="InterPro" id="IPR001021">
    <property type="entry name" value="Ribosomal_bL25_long"/>
</dbReference>
<keyword evidence="4" id="KW-0687">Ribonucleoprotein</keyword>
<evidence type="ECO:0000313" key="7">
    <source>
        <dbReference type="EMBL" id="MBY0759486.1"/>
    </source>
</evidence>
<dbReference type="Proteomes" id="UP000779049">
    <property type="component" value="Unassembled WGS sequence"/>
</dbReference>
<dbReference type="InterPro" id="IPR020056">
    <property type="entry name" value="Rbsml_bL25/Gln-tRNA_synth_N"/>
</dbReference>
<feature type="domain" description="Large ribosomal subunit protein bL25 L25" evidence="5">
    <location>
        <begin position="4"/>
        <end position="89"/>
    </location>
</feature>
<name>A0ABS7L8R1_9FIRM</name>
<dbReference type="Gene3D" id="2.40.240.10">
    <property type="entry name" value="Ribosomal Protein L25, Chain P"/>
    <property type="match status" value="1"/>
</dbReference>
<keyword evidence="8" id="KW-1185">Reference proteome</keyword>
<dbReference type="CDD" id="cd00495">
    <property type="entry name" value="Ribosomal_L25_TL5_CTC"/>
    <property type="match status" value="1"/>
</dbReference>
<evidence type="ECO:0000256" key="1">
    <source>
        <dbReference type="ARBA" id="ARBA00022730"/>
    </source>
</evidence>
<protein>
    <submittedName>
        <fullName evidence="7">50S ribosomal protein L25</fullName>
    </submittedName>
</protein>
<evidence type="ECO:0000313" key="8">
    <source>
        <dbReference type="Proteomes" id="UP000779049"/>
    </source>
</evidence>
<evidence type="ECO:0000256" key="3">
    <source>
        <dbReference type="ARBA" id="ARBA00022980"/>
    </source>
</evidence>
<dbReference type="NCBIfam" id="TIGR00731">
    <property type="entry name" value="bL25_bact_ctc"/>
    <property type="match status" value="1"/>
</dbReference>
<dbReference type="PANTHER" id="PTHR33284">
    <property type="entry name" value="RIBOSOMAL PROTEIN L25/GLN-TRNA SYNTHETASE, ANTI-CODON-BINDING DOMAIN-CONTAINING PROTEIN"/>
    <property type="match status" value="1"/>
</dbReference>